<evidence type="ECO:0000259" key="2">
    <source>
        <dbReference type="Pfam" id="PF01551"/>
    </source>
</evidence>
<dbReference type="PANTHER" id="PTHR21666">
    <property type="entry name" value="PEPTIDASE-RELATED"/>
    <property type="match status" value="1"/>
</dbReference>
<dbReference type="InterPro" id="IPR016047">
    <property type="entry name" value="M23ase_b-sheet_dom"/>
</dbReference>
<organism evidence="3">
    <name type="scientific">Candidatus Fermentithermobacillus carboniphilus</name>
    <dbReference type="NCBI Taxonomy" id="3085328"/>
    <lineage>
        <taxon>Bacteria</taxon>
        <taxon>Bacillati</taxon>
        <taxon>Bacillota</taxon>
        <taxon>Candidatus Fermentithermobacillia</taxon>
        <taxon>Candidatus Fermentithermobacillales</taxon>
        <taxon>Candidatus Fermentithermobacillaceae</taxon>
        <taxon>Candidatus Fermentithermobacillus</taxon>
    </lineage>
</organism>
<dbReference type="Gene3D" id="2.70.70.10">
    <property type="entry name" value="Glucose Permease (Domain IIA)"/>
    <property type="match status" value="1"/>
</dbReference>
<sequence length="236" mass="25942">MAWGGNYQERRRSWEQDRDALGKLPGWTLQLFASLFIFFLILGAAKGESGLSKDVFAFAKDAVEKDITYEEVKAWVIGIPDTARKIADLDLRDFWIKGASGQPIQLAWPVQGEVTSFFGWRPNPDSPGMSLHQGIDIQVPEGTRVVAALDGIVTSVRESPSYGLVVEIEHPNGFSTVYAHLQSVFVKKDQKVKKGEAIGTAGQSGNATAPHLHFELKKDGLEIDPMTILPPRVKGP</sequence>
<dbReference type="KEGG" id="fcz:IMF26_05725"/>
<dbReference type="InterPro" id="IPR011055">
    <property type="entry name" value="Dup_hybrid_motif"/>
</dbReference>
<reference evidence="3" key="2">
    <citation type="journal article" date="2023" name="Biology">
        <title>Prokaryotic Life Associated with Coal-Fire Gas Vents Revealed by Metagenomics.</title>
        <authorList>
            <person name="Kadnikov V.V."/>
            <person name="Mardanov A.V."/>
            <person name="Beletsky A.V."/>
            <person name="Karnachuk O.V."/>
            <person name="Ravin N.V."/>
        </authorList>
    </citation>
    <scope>NUCLEOTIDE SEQUENCE</scope>
    <source>
        <strain evidence="3">Bu02</strain>
    </source>
</reference>
<name>A0AAT9LBE8_9FIRM</name>
<reference evidence="3" key="1">
    <citation type="submission" date="2020-10" db="EMBL/GenBank/DDBJ databases">
        <authorList>
            <person name="Kadnikov V."/>
            <person name="Beletsky A.V."/>
            <person name="Mardanov A.V."/>
            <person name="Karnachuk O.V."/>
            <person name="Ravin N.V."/>
        </authorList>
    </citation>
    <scope>NUCLEOTIDE SEQUENCE</scope>
    <source>
        <strain evidence="3">Bu02</strain>
    </source>
</reference>
<feature type="transmembrane region" description="Helical" evidence="1">
    <location>
        <begin position="27"/>
        <end position="45"/>
    </location>
</feature>
<protein>
    <submittedName>
        <fullName evidence="3">M23 family metallopeptidase</fullName>
    </submittedName>
</protein>
<evidence type="ECO:0000313" key="3">
    <source>
        <dbReference type="EMBL" id="QUL97627.1"/>
    </source>
</evidence>
<accession>A0AAT9LBE8</accession>
<dbReference type="GO" id="GO:0004222">
    <property type="term" value="F:metalloendopeptidase activity"/>
    <property type="evidence" value="ECO:0007669"/>
    <property type="project" value="TreeGrafter"/>
</dbReference>
<proteinExistence type="predicted"/>
<dbReference type="PANTHER" id="PTHR21666:SF270">
    <property type="entry name" value="MUREIN HYDROLASE ACTIVATOR ENVC"/>
    <property type="match status" value="1"/>
</dbReference>
<evidence type="ECO:0000256" key="1">
    <source>
        <dbReference type="SAM" id="Phobius"/>
    </source>
</evidence>
<keyword evidence="1" id="KW-0472">Membrane</keyword>
<dbReference type="Pfam" id="PF01551">
    <property type="entry name" value="Peptidase_M23"/>
    <property type="match status" value="1"/>
</dbReference>
<dbReference type="SUPFAM" id="SSF51261">
    <property type="entry name" value="Duplicated hybrid motif"/>
    <property type="match status" value="1"/>
</dbReference>
<dbReference type="AlphaFoldDB" id="A0AAT9LBE8"/>
<feature type="domain" description="M23ase beta-sheet core" evidence="2">
    <location>
        <begin position="131"/>
        <end position="225"/>
    </location>
</feature>
<dbReference type="EMBL" id="CP062796">
    <property type="protein sequence ID" value="QUL97627.1"/>
    <property type="molecule type" value="Genomic_DNA"/>
</dbReference>
<dbReference type="CDD" id="cd12797">
    <property type="entry name" value="M23_peptidase"/>
    <property type="match status" value="1"/>
</dbReference>
<dbReference type="InterPro" id="IPR050570">
    <property type="entry name" value="Cell_wall_metabolism_enzyme"/>
</dbReference>
<keyword evidence="1" id="KW-1133">Transmembrane helix</keyword>
<gene>
    <name evidence="3" type="ORF">IMF26_05725</name>
</gene>
<keyword evidence="1" id="KW-0812">Transmembrane</keyword>